<dbReference type="InterPro" id="IPR047589">
    <property type="entry name" value="DUF11_rpt"/>
</dbReference>
<keyword evidence="2" id="KW-0472">Membrane</keyword>
<dbReference type="NCBIfam" id="TIGR04226">
    <property type="entry name" value="RrgB_K2N_iso_D2"/>
    <property type="match status" value="2"/>
</dbReference>
<reference evidence="4" key="1">
    <citation type="journal article" date="2014" name="Int. J. Syst. Evol. Microbiol.">
        <title>Complete genome sequence of Corynebacterium casei LMG S-19264T (=DSM 44701T), isolated from a smear-ripened cheese.</title>
        <authorList>
            <consortium name="US DOE Joint Genome Institute (JGI-PGF)"/>
            <person name="Walter F."/>
            <person name="Albersmeier A."/>
            <person name="Kalinowski J."/>
            <person name="Ruckert C."/>
        </authorList>
    </citation>
    <scope>NUCLEOTIDE SEQUENCE</scope>
    <source>
        <strain evidence="4">VKM Ac-1958</strain>
    </source>
</reference>
<name>A0A9W6HSC0_9MICO</name>
<organism evidence="4 5">
    <name type="scientific">Microbacterium keratanolyticum</name>
    <dbReference type="NCBI Taxonomy" id="67574"/>
    <lineage>
        <taxon>Bacteria</taxon>
        <taxon>Bacillati</taxon>
        <taxon>Actinomycetota</taxon>
        <taxon>Actinomycetes</taxon>
        <taxon>Micrococcales</taxon>
        <taxon>Microbacteriaceae</taxon>
        <taxon>Microbacterium</taxon>
    </lineage>
</organism>
<sequence>MRALLRKQKRQQRVRKITAMIATASLLTAGLIVGGLGIQGALAAPFTPTVAADGTGNAGKDFILAGEDATFEITVSNETGPKQFNLGVTAMVPDSVSLVSGGAFGTPTIFRAGDVLPNTSRSGNADCAALGFVPAPGNLNRCAVPAGQQFWVWSDVNDLPTGGDVTSTVTVRPHATAFPVGTEIDFTVSAYTSSEPSRLPTFDGSPSKAKTTSHTSGRGEDATPSPLPVKALRITKSEPSPESELLRGVHDNVTTYTITVDATGEAATNGITVTDYLPAGLEYLGVAGGDQSTGGDEYPTSGTIPGTWTHSGESVETIALDAAQASALGLSGAGVYTKVTWTLPPIAGGTAQVLPGTPGTAGTHTFSYQAGIPLFENTLWPAGAEPDVASGAQAANLDNNTGPSTRHGSTDSNAPAQAQSLVNAAVATGTYTGAVTDEVLRATSDRDTESVDAVDLRVIKSVATDGHGDAFATGTLATYTLSVGVSEYVNASNITLTDVIPNGLCPAFPVQSTPPTLLMDGSVVTAGVWNTTITPGSRCNYPSTEPGSTLTGATVTSIEYSSTDGTFTVVFAASDIAAGTDHAAVQYTLMQRPDYTGSGGGTSSGDVLTNTVKIAGTTTPIDEIAGDPTLSGMVGGDYFPLDDSEATITSPPSVLQKDVLERGKTPATAAAGDWKETSSEPFSTGDSVWYRLQIDFADGVDTRGATLEDYIPVGVEYVGATYQWAGIPGFADQTSPVAHGAGTFPGDYLPTPQVNGNVIAWQLGAENRDRSSARFMPAGSAVTILVEGRVTGVSISSTDIDSPLNHAKYQQENVEGKIVFQRDSAGFDLDWTPTLTKGIKTNPHPGGSTDKTFDQGGTNELVVQGDQVIYRIDVTAPQNTTDDYLIWDVLPKGVKAADVSNYTAALYDGGTETATGAFTAQAYDTLPAGIQLSTAYTGRSVVVWNFTANVAGSEKGDTPVTRGFTLGYTLTVPDGSTASAAAELGQSFTNTAGIVSYEVPNNGGGVSTLVPQKTAGGQELTTRVPTSSELAVGDANTYDSAEIHLPESTMVKKLVSTEVGPAAATGADGTVGLNNLNDANNTQTRIVQGEYATFEYSATIPAHTSVSGAVLADNGNFGGTPYTFVDGSAVFTGPRGQTAADLQTAGFTLFPAKVGADNAGTMKFPTTYTNTTAAPEVFSVRITVRVGDLNNNTTLTNTATFSHTNVNGGARVVKSDTAQTVYVEPAPSITKTANPSTDVRAGQDITYSIVVSNAAGRPISFDNRVVDTVPAGLHVDLSSFTATVGATTVPVPQSALTFTGDVAAGDGGTITWAPSAVAALGAILPAVTLKYTAQITDIAAAGQTYTNTATVTGYTLPSTVGGEDTTTRRGERTATDDAVITATTLELTKGVRLGSSGAYSPTANAPVGETASYEVSVVLHANINYYNIQLRDLLPQGVTLVGTAPVVTVSPAGSGADAAWNWTDTANRWTGTYSGPGGDILASTQERVLTFTYDALLTTSIPQNATTLTNEAGVSWTQGETGPRTEITDDATITVSNPNVVISKKVDGVDEVHDHPDKTFTYRVQARNTGTSAAYNMTFVDQVPAGVIVDESSVTASGGVLTGASATTGGGTITWTAPGPLAVYTNGGAGQLQTFTYTARFADSSELSGNLTTGRGDTLTNTVRVTHVESFPTGGREYTPSGPDSVADAKVVPLFPAVTLGKTVVAGVTEAFVGESFRWKLTATNNGQGNAQTITLTDTLPANWEYDDTVAPIITIAGVAAPSQVPTESTVGGRETLTWVFGNTTTAALRGTVLEANPANRVITVEFAAKPKPEALQDAGAGLDIPHTNTVSAVTTDTTGASENSTGSYTGADRTADAAIARADLKLQKEAIGGENGAWIPGKAVDADYTQPQWQITISNQGPDAAHGPFTVIDTTTVPAGVTTGAFSARYYSSAADTVGTPVTLSGAGTVASPYIVADTGLSLASDESDSIVLVADVTIAAGATGTAENTASVKGRTYETPSDIVEDNEDDASKVLGPQADLAVEKTTSTTDPTAGSSLAWAISLTNRGPSVAESTAGSAIVVTDVIQPGVAGVLEPAATPQWTVSASNGWPAAAGDTITWTFTGSSLAVGAVVNFALMGTVDSAWTSGAISNTATVTPGVTPDPDPDNNTSTVVVTPDDETTLGITKTRVVFHEGAWKDAAQLGAALPDIIAGGEASYRVTVSNNGPADARQVAVVDSPPTEFTYSAFADEVGTWTHSVVAAPGTGDRFALGGTLIALESASFIVTYSVDDSMPAGTILVNSVEASAENSTNTPTDDDSNSTQRQADLSIEKSVLDSAGDPVANATATAGTALSYRLVVTNNGPSISSAPINVTDTLPAGMTFVSSEIVLGGTASAASPSDVNGVLTWSDITEGDPLAVGETVVIDLIVDIASTVRAQVLTNTATVAGPEDSDPRNNTDTEPVTIETAADMTIVKDVAAGPWIAGTNVTYTITVTNNGPSVADATVTDVLPTGLTAVSMSGAGWTCDGAAGPCEYPAHPVGTSTITVVAAIAPNVATGTELVNTATLQWTDTTGPHSESDPADITVTTQADLALVKTAVDQDANEITRVTAGTSSRYQVVVSNNGTSDAVAPLTVVDTLPAGIRFVSLIDTTGWTASAAQPAQDGTQQVTFTRDPSTLGLASGASAALLYEVLIDSDVADGAILTNTATVSSGTPDSDPTNNTDTADVTVDTLVDLMITKSATGPTVIGETAIYELLVHNKGPSTAQGIVVEDLVPASLELLGATGTGWDCMTDPATGQVTCTLDELLAGETAAVIEVEVRVLPAAYSEVSNTATVGSTTPELPETLDDNTSTVTTPVPPLATLAVTKTAVGEFQVGKTGTYSITVRNDGPTEDPGPITVTDVLPNGLRFAGSPDAGVSVAGQTVTWILPDALAVGDEVTLTLEVSVGQAAYPKVENTATVQTPTTQTPDAKLTDSVTVDVKAADPLALTGGEIAANIIILGLMLTLLGAAGVVIARRGRGPESTQ</sequence>
<dbReference type="PANTHER" id="PTHR34819">
    <property type="entry name" value="LARGE CYSTEINE-RICH PERIPLASMIC PROTEIN OMCB"/>
    <property type="match status" value="1"/>
</dbReference>
<dbReference type="RefSeq" id="WP_204939144.1">
    <property type="nucleotide sequence ID" value="NZ_BAAAUM010000001.1"/>
</dbReference>
<dbReference type="Gene3D" id="2.60.40.740">
    <property type="match status" value="5"/>
</dbReference>
<evidence type="ECO:0000313" key="4">
    <source>
        <dbReference type="EMBL" id="GLK01510.1"/>
    </source>
</evidence>
<dbReference type="InterPro" id="IPR001434">
    <property type="entry name" value="OmcB-like_DUF11"/>
</dbReference>
<feature type="domain" description="DUF11" evidence="3">
    <location>
        <begin position="2573"/>
        <end position="2710"/>
    </location>
</feature>
<keyword evidence="5" id="KW-1185">Reference proteome</keyword>
<evidence type="ECO:0000256" key="1">
    <source>
        <dbReference type="SAM" id="MobiDB-lite"/>
    </source>
</evidence>
<keyword evidence="2" id="KW-0812">Transmembrane</keyword>
<dbReference type="NCBIfam" id="TIGR01451">
    <property type="entry name" value="B_ant_repeat"/>
    <property type="match status" value="9"/>
</dbReference>
<gene>
    <name evidence="4" type="ORF">GCM10017596_12250</name>
</gene>
<feature type="domain" description="DUF11" evidence="3">
    <location>
        <begin position="2452"/>
        <end position="2567"/>
    </location>
</feature>
<comment type="caution">
    <text evidence="4">The sequence shown here is derived from an EMBL/GenBank/DDBJ whole genome shotgun (WGS) entry which is preliminary data.</text>
</comment>
<accession>A0A9W6HSC0</accession>
<dbReference type="EMBL" id="BSET01000001">
    <property type="protein sequence ID" value="GLK01510.1"/>
    <property type="molecule type" value="Genomic_DNA"/>
</dbReference>
<protein>
    <recommendedName>
        <fullName evidence="3">DUF11 domain-containing protein</fullName>
    </recommendedName>
</protein>
<feature type="domain" description="DUF11" evidence="3">
    <location>
        <begin position="2717"/>
        <end position="2837"/>
    </location>
</feature>
<dbReference type="Proteomes" id="UP001142325">
    <property type="component" value="Unassembled WGS sequence"/>
</dbReference>
<feature type="region of interest" description="Disordered" evidence="1">
    <location>
        <begin position="393"/>
        <end position="415"/>
    </location>
</feature>
<feature type="region of interest" description="Disordered" evidence="1">
    <location>
        <begin position="194"/>
        <end position="229"/>
    </location>
</feature>
<feature type="compositionally biased region" description="Polar residues" evidence="1">
    <location>
        <begin position="396"/>
        <end position="415"/>
    </location>
</feature>
<feature type="region of interest" description="Disordered" evidence="1">
    <location>
        <begin position="2288"/>
        <end position="2309"/>
    </location>
</feature>
<reference evidence="4" key="2">
    <citation type="submission" date="2023-01" db="EMBL/GenBank/DDBJ databases">
        <authorList>
            <person name="Sun Q."/>
            <person name="Evtushenko L."/>
        </authorList>
    </citation>
    <scope>NUCLEOTIDE SEQUENCE</scope>
    <source>
        <strain evidence="4">VKM Ac-1958</strain>
    </source>
</reference>
<feature type="domain" description="DUF11" evidence="3">
    <location>
        <begin position="2193"/>
        <end position="2303"/>
    </location>
</feature>
<dbReference type="InterPro" id="IPR051172">
    <property type="entry name" value="Chlamydia_OmcB"/>
</dbReference>
<feature type="transmembrane region" description="Helical" evidence="2">
    <location>
        <begin position="2976"/>
        <end position="2998"/>
    </location>
</feature>
<dbReference type="InterPro" id="IPR026466">
    <property type="entry name" value="Fim_isopep_form_D2_dom"/>
</dbReference>
<evidence type="ECO:0000256" key="2">
    <source>
        <dbReference type="SAM" id="Phobius"/>
    </source>
</evidence>
<feature type="domain" description="DUF11" evidence="3">
    <location>
        <begin position="2309"/>
        <end position="2442"/>
    </location>
</feature>
<proteinExistence type="predicted"/>
<feature type="region of interest" description="Disordered" evidence="1">
    <location>
        <begin position="2817"/>
        <end position="2837"/>
    </location>
</feature>
<evidence type="ECO:0000313" key="5">
    <source>
        <dbReference type="Proteomes" id="UP001142325"/>
    </source>
</evidence>
<feature type="domain" description="DUF11" evidence="3">
    <location>
        <begin position="2022"/>
        <end position="2156"/>
    </location>
</feature>
<feature type="domain" description="DUF11" evidence="3">
    <location>
        <begin position="2846"/>
        <end position="2957"/>
    </location>
</feature>
<keyword evidence="2" id="KW-1133">Transmembrane helix</keyword>
<dbReference type="Pfam" id="PF01345">
    <property type="entry name" value="DUF11"/>
    <property type="match status" value="7"/>
</dbReference>
<dbReference type="PANTHER" id="PTHR34819:SF3">
    <property type="entry name" value="CELL SURFACE PROTEIN"/>
    <property type="match status" value="1"/>
</dbReference>
<evidence type="ECO:0000259" key="3">
    <source>
        <dbReference type="Pfam" id="PF01345"/>
    </source>
</evidence>